<protein>
    <submittedName>
        <fullName evidence="3">UDP-2,3-diacylglucosamine diphosphatase LpxI</fullName>
        <ecNumber evidence="3">3.6.1.54</ecNumber>
    </submittedName>
</protein>
<dbReference type="GO" id="GO:0016787">
    <property type="term" value="F:hydrolase activity"/>
    <property type="evidence" value="ECO:0007669"/>
    <property type="project" value="UniProtKB-KW"/>
</dbReference>
<dbReference type="NCBIfam" id="NF047836">
    <property type="entry name" value="UDPdiagluDHLpxI"/>
    <property type="match status" value="1"/>
</dbReference>
<dbReference type="Pfam" id="PF06230">
    <property type="entry name" value="LpxI_C"/>
    <property type="match status" value="1"/>
</dbReference>
<dbReference type="Gene3D" id="3.40.140.80">
    <property type="match status" value="1"/>
</dbReference>
<dbReference type="PANTHER" id="PTHR39962:SF1">
    <property type="entry name" value="LPXI FAMILY PROTEIN"/>
    <property type="match status" value="1"/>
</dbReference>
<feature type="domain" description="LpxI C-terminal" evidence="1">
    <location>
        <begin position="138"/>
        <end position="274"/>
    </location>
</feature>
<dbReference type="InterPro" id="IPR043167">
    <property type="entry name" value="LpxI_C_sf"/>
</dbReference>
<sequence>MSEPGRLGLVSGGGDLPGAVLRACEAAGRPVFIVALKGFTEPDLRADAGVEVGLAEFGKCIAALQKAGCRQVCFCGNVSRPDFASLVPDLKGMSVLPGLIAAGRQGDDALLRAMLKVFEDAGFEVVGPDALLGRVLEPGALGGVIPDKAQLEDVTKALDVARATGALDIGQGAVVAEGLVLAVEAQEGTDAMLRRVAGLPQALRGQAGARKGALAKAPKPIQERRVDLPVIGVRTVELAAEAGLAGVAGEAGGLIVVDADAVRAAADRLGLFVWGEAPSPG</sequence>
<dbReference type="PANTHER" id="PTHR39962">
    <property type="entry name" value="BLL4848 PROTEIN"/>
    <property type="match status" value="1"/>
</dbReference>
<dbReference type="InterPro" id="IPR010415">
    <property type="entry name" value="LpxI_C"/>
</dbReference>
<keyword evidence="4" id="KW-1185">Reference proteome</keyword>
<evidence type="ECO:0000259" key="2">
    <source>
        <dbReference type="Pfam" id="PF17930"/>
    </source>
</evidence>
<proteinExistence type="predicted"/>
<name>A0ABT8SN90_9CAUL</name>
<dbReference type="EC" id="3.6.1.54" evidence="3"/>
<evidence type="ECO:0000313" key="3">
    <source>
        <dbReference type="EMBL" id="MDO1559959.1"/>
    </source>
</evidence>
<evidence type="ECO:0000313" key="4">
    <source>
        <dbReference type="Proteomes" id="UP001169063"/>
    </source>
</evidence>
<dbReference type="EMBL" id="JAUKTR010000004">
    <property type="protein sequence ID" value="MDO1559959.1"/>
    <property type="molecule type" value="Genomic_DNA"/>
</dbReference>
<keyword evidence="3" id="KW-0378">Hydrolase</keyword>
<comment type="caution">
    <text evidence="3">The sequence shown here is derived from an EMBL/GenBank/DDBJ whole genome shotgun (WGS) entry which is preliminary data.</text>
</comment>
<accession>A0ABT8SN90</accession>
<feature type="domain" description="LpxI N-terminal" evidence="2">
    <location>
        <begin position="6"/>
        <end position="132"/>
    </location>
</feature>
<dbReference type="InterPro" id="IPR053174">
    <property type="entry name" value="LpxI"/>
</dbReference>
<reference evidence="3" key="1">
    <citation type="submission" date="2023-07" db="EMBL/GenBank/DDBJ databases">
        <title>Brevundimonas soil sp. nov., isolated from the soil of chemical plant.</title>
        <authorList>
            <person name="Wu N."/>
        </authorList>
    </citation>
    <scope>NUCLEOTIDE SEQUENCE</scope>
    <source>
        <strain evidence="3">XZ-24</strain>
    </source>
</reference>
<gene>
    <name evidence="3" type="primary">lpxI</name>
    <name evidence="3" type="ORF">Q0812_11035</name>
</gene>
<dbReference type="InterPro" id="IPR041255">
    <property type="entry name" value="LpxI_N"/>
</dbReference>
<dbReference type="RefSeq" id="WP_302110390.1">
    <property type="nucleotide sequence ID" value="NZ_JAUKTR010000004.1"/>
</dbReference>
<dbReference type="Proteomes" id="UP001169063">
    <property type="component" value="Unassembled WGS sequence"/>
</dbReference>
<evidence type="ECO:0000259" key="1">
    <source>
        <dbReference type="Pfam" id="PF06230"/>
    </source>
</evidence>
<dbReference type="Gene3D" id="3.40.50.20">
    <property type="match status" value="1"/>
</dbReference>
<organism evidence="3 4">
    <name type="scientific">Peiella sedimenti</name>
    <dbReference type="NCBI Taxonomy" id="3061083"/>
    <lineage>
        <taxon>Bacteria</taxon>
        <taxon>Pseudomonadati</taxon>
        <taxon>Pseudomonadota</taxon>
        <taxon>Alphaproteobacteria</taxon>
        <taxon>Caulobacterales</taxon>
        <taxon>Caulobacteraceae</taxon>
        <taxon>Peiella</taxon>
    </lineage>
</organism>
<dbReference type="Pfam" id="PF17930">
    <property type="entry name" value="LpxI_N"/>
    <property type="match status" value="1"/>
</dbReference>